<accession>A0ABS9J735</accession>
<dbReference type="PANTHER" id="PTHR43239:SF1">
    <property type="entry name" value="UPF0734 PROTEIN DDB_G0273871_DDB_G0273177"/>
    <property type="match status" value="1"/>
</dbReference>
<sequence length="114" mass="13553">MKTKRHCMACDLKQDQQLIEKYKEYHAAGNAWPEITKSIKEAGILDMEIYLTGNRLFMVMEVNETFDFDTKAYMDANNKKVQEWESLMQNFQQELPWAPKGIKWLPTEQIFKLE</sequence>
<dbReference type="Proteomes" id="UP000829517">
    <property type="component" value="Unassembled WGS sequence"/>
</dbReference>
<evidence type="ECO:0000313" key="2">
    <source>
        <dbReference type="Proteomes" id="UP000829517"/>
    </source>
</evidence>
<reference evidence="1 2" key="1">
    <citation type="submission" date="2021-01" db="EMBL/GenBank/DDBJ databases">
        <title>Genome sequencing of Joostella atrarenae M1-2 (= KCTC 23194).</title>
        <authorList>
            <person name="Zakaria M.R."/>
            <person name="Lam M.Q."/>
            <person name="Chong C.S."/>
        </authorList>
    </citation>
    <scope>NUCLEOTIDE SEQUENCE [LARGE SCALE GENOMIC DNA]</scope>
    <source>
        <strain evidence="1 2">M1-2</strain>
    </source>
</reference>
<keyword evidence="2" id="KW-1185">Reference proteome</keyword>
<proteinExistence type="predicted"/>
<dbReference type="InterPro" id="IPR052996">
    <property type="entry name" value="Carb_Metab_Mutarotase"/>
</dbReference>
<comment type="caution">
    <text evidence="1">The sequence shown here is derived from an EMBL/GenBank/DDBJ whole genome shotgun (WGS) entry which is preliminary data.</text>
</comment>
<dbReference type="Gene3D" id="3.30.70.100">
    <property type="match status" value="1"/>
</dbReference>
<dbReference type="PANTHER" id="PTHR43239">
    <property type="entry name" value="UPF0734 PROTEIN DDB_G0273871/DDB_G0273177"/>
    <property type="match status" value="1"/>
</dbReference>
<protein>
    <submittedName>
        <fullName evidence="1">L-rhamnose mutarotase</fullName>
    </submittedName>
</protein>
<dbReference type="Pfam" id="PF05336">
    <property type="entry name" value="rhaM"/>
    <property type="match status" value="1"/>
</dbReference>
<name>A0ABS9J735_9FLAO</name>
<dbReference type="InterPro" id="IPR011008">
    <property type="entry name" value="Dimeric_a/b-barrel"/>
</dbReference>
<dbReference type="SUPFAM" id="SSF54909">
    <property type="entry name" value="Dimeric alpha+beta barrel"/>
    <property type="match status" value="1"/>
</dbReference>
<dbReference type="EMBL" id="JAETXX010000014">
    <property type="protein sequence ID" value="MCF8716226.1"/>
    <property type="molecule type" value="Genomic_DNA"/>
</dbReference>
<evidence type="ECO:0000313" key="1">
    <source>
        <dbReference type="EMBL" id="MCF8716226.1"/>
    </source>
</evidence>
<dbReference type="InterPro" id="IPR008000">
    <property type="entry name" value="Rham/fucose_mutarotase"/>
</dbReference>
<gene>
    <name evidence="1" type="ORF">JM658_15455</name>
</gene>
<organism evidence="1 2">
    <name type="scientific">Joostella atrarenae</name>
    <dbReference type="NCBI Taxonomy" id="679257"/>
    <lineage>
        <taxon>Bacteria</taxon>
        <taxon>Pseudomonadati</taxon>
        <taxon>Bacteroidota</taxon>
        <taxon>Flavobacteriia</taxon>
        <taxon>Flavobacteriales</taxon>
        <taxon>Flavobacteriaceae</taxon>
        <taxon>Joostella</taxon>
    </lineage>
</organism>